<sequence>MTARGVILIPVAWWTLRNLALQQHDRLLLAATTGGLCLLIAIAMVVFATAIALRWMKTPALSDIRGMETVEISTGLVLPVWVSLPCIAVDIRWLNFEGVDVSIVSQQGCLHERARPSQRGQRDELVRQFEIGDVFGLSRVKFQRTFPQSVRIEPLPAVNAAVTQVRRDQQGDDLAHPNGKPHGDLIEMRHYRPGDPLKLVLWKHYARTKQLLVRQPEKSIACMTQTIACFVAGPGDQASAGVARTILTELTQAGEELLFQADGASRATDCAFEALDQIIQSADMRVRGGGIIAALGATMPSNVIRHCIAFVPSQPGPWIDHVIAGKTASHWEIDAVIGVDEPISSKPHRFLPSWTFRKPSAELVQLDEVQSVVSRLTQAGIATRIIHRRSGQPISTISLRGQSA</sequence>
<organism evidence="2 3">
    <name type="scientific">Neorhodopirellula pilleata</name>
    <dbReference type="NCBI Taxonomy" id="2714738"/>
    <lineage>
        <taxon>Bacteria</taxon>
        <taxon>Pseudomonadati</taxon>
        <taxon>Planctomycetota</taxon>
        <taxon>Planctomycetia</taxon>
        <taxon>Pirellulales</taxon>
        <taxon>Pirellulaceae</taxon>
        <taxon>Neorhodopirellula</taxon>
    </lineage>
</organism>
<proteinExistence type="predicted"/>
<dbReference type="EMBL" id="SJPM01000013">
    <property type="protein sequence ID" value="TWT91872.1"/>
    <property type="molecule type" value="Genomic_DNA"/>
</dbReference>
<name>A0A5C5ZW92_9BACT</name>
<keyword evidence="1" id="KW-1133">Transmembrane helix</keyword>
<dbReference type="Proteomes" id="UP000316213">
    <property type="component" value="Unassembled WGS sequence"/>
</dbReference>
<protein>
    <submittedName>
        <fullName evidence="2">Uncharacterized protein</fullName>
    </submittedName>
</protein>
<evidence type="ECO:0000313" key="2">
    <source>
        <dbReference type="EMBL" id="TWT91872.1"/>
    </source>
</evidence>
<keyword evidence="1" id="KW-0812">Transmembrane</keyword>
<comment type="caution">
    <text evidence="2">The sequence shown here is derived from an EMBL/GenBank/DDBJ whole genome shotgun (WGS) entry which is preliminary data.</text>
</comment>
<reference evidence="2 3" key="1">
    <citation type="submission" date="2019-02" db="EMBL/GenBank/DDBJ databases">
        <title>Deep-cultivation of Planctomycetes and their phenomic and genomic characterization uncovers novel biology.</title>
        <authorList>
            <person name="Wiegand S."/>
            <person name="Jogler M."/>
            <person name="Boedeker C."/>
            <person name="Pinto D."/>
            <person name="Vollmers J."/>
            <person name="Rivas-Marin E."/>
            <person name="Kohn T."/>
            <person name="Peeters S.H."/>
            <person name="Heuer A."/>
            <person name="Rast P."/>
            <person name="Oberbeckmann S."/>
            <person name="Bunk B."/>
            <person name="Jeske O."/>
            <person name="Meyerdierks A."/>
            <person name="Storesund J.E."/>
            <person name="Kallscheuer N."/>
            <person name="Luecker S."/>
            <person name="Lage O.M."/>
            <person name="Pohl T."/>
            <person name="Merkel B.J."/>
            <person name="Hornburger P."/>
            <person name="Mueller R.-W."/>
            <person name="Bruemmer F."/>
            <person name="Labrenz M."/>
            <person name="Spormann A.M."/>
            <person name="Op Den Camp H."/>
            <person name="Overmann J."/>
            <person name="Amann R."/>
            <person name="Jetten M.S.M."/>
            <person name="Mascher T."/>
            <person name="Medema M.H."/>
            <person name="Devos D.P."/>
            <person name="Kaster A.-K."/>
            <person name="Ovreas L."/>
            <person name="Rohde M."/>
            <person name="Galperin M.Y."/>
            <person name="Jogler C."/>
        </authorList>
    </citation>
    <scope>NUCLEOTIDE SEQUENCE [LARGE SCALE GENOMIC DNA]</scope>
    <source>
        <strain evidence="2 3">Pla100</strain>
    </source>
</reference>
<accession>A0A5C5ZW92</accession>
<evidence type="ECO:0000256" key="1">
    <source>
        <dbReference type="SAM" id="Phobius"/>
    </source>
</evidence>
<feature type="transmembrane region" description="Helical" evidence="1">
    <location>
        <begin position="27"/>
        <end position="53"/>
    </location>
</feature>
<keyword evidence="3" id="KW-1185">Reference proteome</keyword>
<keyword evidence="1" id="KW-0472">Membrane</keyword>
<evidence type="ECO:0000313" key="3">
    <source>
        <dbReference type="Proteomes" id="UP000316213"/>
    </source>
</evidence>
<dbReference type="AlphaFoldDB" id="A0A5C5ZW92"/>
<gene>
    <name evidence="2" type="ORF">Pla100_49100</name>
</gene>